<feature type="region of interest" description="Disordered" evidence="2">
    <location>
        <begin position="598"/>
        <end position="661"/>
    </location>
</feature>
<name>A0A9P0CX88_9CUCU</name>
<dbReference type="InterPro" id="IPR011989">
    <property type="entry name" value="ARM-like"/>
</dbReference>
<dbReference type="SMART" id="SM01139">
    <property type="entry name" value="Drf_FH3"/>
    <property type="match status" value="1"/>
</dbReference>
<dbReference type="GO" id="GO:0030866">
    <property type="term" value="P:cortical actin cytoskeleton organization"/>
    <property type="evidence" value="ECO:0007669"/>
    <property type="project" value="TreeGrafter"/>
</dbReference>
<dbReference type="SUPFAM" id="SSF48371">
    <property type="entry name" value="ARM repeat"/>
    <property type="match status" value="1"/>
</dbReference>
<dbReference type="Pfam" id="PF06367">
    <property type="entry name" value="Drf_FH3"/>
    <property type="match status" value="1"/>
</dbReference>
<feature type="region of interest" description="Disordered" evidence="2">
    <location>
        <begin position="408"/>
        <end position="446"/>
    </location>
</feature>
<dbReference type="InterPro" id="IPR016024">
    <property type="entry name" value="ARM-type_fold"/>
</dbReference>
<dbReference type="PROSITE" id="PS51232">
    <property type="entry name" value="GBD_FH3"/>
    <property type="match status" value="1"/>
</dbReference>
<dbReference type="GO" id="GO:0005829">
    <property type="term" value="C:cytosol"/>
    <property type="evidence" value="ECO:0007669"/>
    <property type="project" value="TreeGrafter"/>
</dbReference>
<dbReference type="Gene3D" id="1.25.10.10">
    <property type="entry name" value="Leucine-rich Repeat Variant"/>
    <property type="match status" value="1"/>
</dbReference>
<feature type="compositionally biased region" description="Polar residues" evidence="2">
    <location>
        <begin position="410"/>
        <end position="426"/>
    </location>
</feature>
<feature type="compositionally biased region" description="Polar residues" evidence="2">
    <location>
        <begin position="620"/>
        <end position="630"/>
    </location>
</feature>
<feature type="compositionally biased region" description="Polar residues" evidence="2">
    <location>
        <begin position="639"/>
        <end position="649"/>
    </location>
</feature>
<feature type="compositionally biased region" description="Basic residues" evidence="2">
    <location>
        <begin position="1"/>
        <end position="10"/>
    </location>
</feature>
<dbReference type="InterPro" id="IPR010472">
    <property type="entry name" value="FH3_dom"/>
</dbReference>
<feature type="domain" description="GBD/FH3" evidence="3">
    <location>
        <begin position="41"/>
        <end position="454"/>
    </location>
</feature>
<evidence type="ECO:0000256" key="2">
    <source>
        <dbReference type="SAM" id="MobiDB-lite"/>
    </source>
</evidence>
<dbReference type="AlphaFoldDB" id="A0A9P0CX88"/>
<keyword evidence="5" id="KW-1185">Reference proteome</keyword>
<evidence type="ECO:0000256" key="1">
    <source>
        <dbReference type="SAM" id="Coils"/>
    </source>
</evidence>
<organism evidence="4 5">
    <name type="scientific">Psylliodes chrysocephalus</name>
    <dbReference type="NCBI Taxonomy" id="3402493"/>
    <lineage>
        <taxon>Eukaryota</taxon>
        <taxon>Metazoa</taxon>
        <taxon>Ecdysozoa</taxon>
        <taxon>Arthropoda</taxon>
        <taxon>Hexapoda</taxon>
        <taxon>Insecta</taxon>
        <taxon>Pterygota</taxon>
        <taxon>Neoptera</taxon>
        <taxon>Endopterygota</taxon>
        <taxon>Coleoptera</taxon>
        <taxon>Polyphaga</taxon>
        <taxon>Cucujiformia</taxon>
        <taxon>Chrysomeloidea</taxon>
        <taxon>Chrysomelidae</taxon>
        <taxon>Galerucinae</taxon>
        <taxon>Alticini</taxon>
        <taxon>Psylliodes</taxon>
    </lineage>
</organism>
<feature type="compositionally biased region" description="Basic and acidic residues" evidence="2">
    <location>
        <begin position="31"/>
        <end position="44"/>
    </location>
</feature>
<dbReference type="InterPro" id="IPR010473">
    <property type="entry name" value="GTPase-bd"/>
</dbReference>
<feature type="region of interest" description="Disordered" evidence="2">
    <location>
        <begin position="1"/>
        <end position="45"/>
    </location>
</feature>
<dbReference type="InterPro" id="IPR043592">
    <property type="entry name" value="FMNL_animal"/>
</dbReference>
<dbReference type="GO" id="GO:0016477">
    <property type="term" value="P:cell migration"/>
    <property type="evidence" value="ECO:0007669"/>
    <property type="project" value="TreeGrafter"/>
</dbReference>
<reference evidence="4" key="1">
    <citation type="submission" date="2022-01" db="EMBL/GenBank/DDBJ databases">
        <authorList>
            <person name="King R."/>
        </authorList>
    </citation>
    <scope>NUCLEOTIDE SEQUENCE</scope>
</reference>
<feature type="coiled-coil region" evidence="1">
    <location>
        <begin position="350"/>
        <end position="391"/>
    </location>
</feature>
<dbReference type="OrthoDB" id="6427809at2759"/>
<dbReference type="InterPro" id="IPR014768">
    <property type="entry name" value="GBD/FH3_dom"/>
</dbReference>
<evidence type="ECO:0000313" key="5">
    <source>
        <dbReference type="Proteomes" id="UP001153636"/>
    </source>
</evidence>
<dbReference type="SMART" id="SM01140">
    <property type="entry name" value="Drf_GBD"/>
    <property type="match status" value="1"/>
</dbReference>
<dbReference type="PANTHER" id="PTHR45857:SF9">
    <property type="entry name" value="MULTIPLE WING HAIRS, ISOFORM C"/>
    <property type="match status" value="1"/>
</dbReference>
<sequence length="816" mass="91835">MTLREMKKKRQLLDSGGRMVPKPDEAINTERYSKLEDTGREKQRPPIYNPEDYAFLLKKWGKKSGLGIISLYSSSSVSDLDSNHSQRSTFRDYRNPMLSSSGMEMTLRQFGTVSELLAKLKCDLRSAYPSFVQEFVADPLDGVNLLLDLLRAIQLSQSNNSQVQQCSPGGATSKLPPALQRRTLLDELSCLQCLHSCCMRYTEAVRKLTSYSAGLFTLAICIMSNVNKSRIVALQLLSKACESPTNSHTAVSEAMSTLRLRFGEPVRFRFLVGMLSSAGSHVELLSAGLKFLNTFLKTAESVQKRVYLQAELEQAGFDLAAIKKNIGVNINTCEPLLDEMITFEKHFIDIEGLTIRTESAEKENDDLKDKLSELEQKIQVLQEEKGILISMDQCLREKCSELREEVHSLKSAQSDATSRLSKNQESTPEDEGISSSERTPSPEADIQASSPVFEIYTAPETQHENESEDETTIEEVIQELQDIISNEETEAYNRENLKLNIQRKIEEEKQITGKINTRIHIDDYAISSDYEIVPSNLQPEPPRKSRSLIHLFIPTADYERNPKEIFFDTESLTTDSSFSVVDVSNYCPPLYENKLPSIKGNNNNLSRRNSKVSIKRSESFRQAANTLCRSKSNDPEGYTSYQPNDSTLWGKTKPKDEQKPELSLKCKSMDTLGDGYDSFINVVVSNNDKTNNAPGSRSKSDSGNISGTSLCRSISNVYVNSQKDIKTRLSSYSEEKHRMFLPSNGEENEVLYYFPRIQERKTSNSSSFLMNRGYINAGLYSGQSIETHRYFSGSREVVGSDCRSSGKLTDYPSGLY</sequence>
<evidence type="ECO:0000259" key="3">
    <source>
        <dbReference type="PROSITE" id="PS51232"/>
    </source>
</evidence>
<protein>
    <recommendedName>
        <fullName evidence="3">GBD/FH3 domain-containing protein</fullName>
    </recommendedName>
</protein>
<dbReference type="GO" id="GO:0051015">
    <property type="term" value="F:actin filament binding"/>
    <property type="evidence" value="ECO:0007669"/>
    <property type="project" value="TreeGrafter"/>
</dbReference>
<gene>
    <name evidence="4" type="ORF">PSYICH_LOCUS7095</name>
</gene>
<dbReference type="PANTHER" id="PTHR45857">
    <property type="entry name" value="FORMIN-LIKE PROTEIN"/>
    <property type="match status" value="1"/>
</dbReference>
<dbReference type="GO" id="GO:0031267">
    <property type="term" value="F:small GTPase binding"/>
    <property type="evidence" value="ECO:0007669"/>
    <property type="project" value="InterPro"/>
</dbReference>
<proteinExistence type="predicted"/>
<dbReference type="GO" id="GO:0008360">
    <property type="term" value="P:regulation of cell shape"/>
    <property type="evidence" value="ECO:0007669"/>
    <property type="project" value="TreeGrafter"/>
</dbReference>
<dbReference type="EMBL" id="OV651814">
    <property type="protein sequence ID" value="CAH1106569.1"/>
    <property type="molecule type" value="Genomic_DNA"/>
</dbReference>
<keyword evidence="1" id="KW-0175">Coiled coil</keyword>
<accession>A0A9P0CX88</accession>
<dbReference type="Proteomes" id="UP001153636">
    <property type="component" value="Chromosome 2"/>
</dbReference>
<evidence type="ECO:0000313" key="4">
    <source>
        <dbReference type="EMBL" id="CAH1106569.1"/>
    </source>
</evidence>